<protein>
    <recommendedName>
        <fullName evidence="4">tripeptidyl-peptidase II</fullName>
        <ecNumber evidence="4">3.4.14.10</ecNumber>
    </recommendedName>
</protein>
<dbReference type="GO" id="GO:0004252">
    <property type="term" value="F:serine-type endopeptidase activity"/>
    <property type="evidence" value="ECO:0007669"/>
    <property type="project" value="InterPro"/>
</dbReference>
<dbReference type="CDD" id="cd11377">
    <property type="entry name" value="Pro-peptidase_S53"/>
    <property type="match status" value="1"/>
</dbReference>
<dbReference type="PANTHER" id="PTHR14218:SF15">
    <property type="entry name" value="TRIPEPTIDYL-PEPTIDASE 1"/>
    <property type="match status" value="1"/>
</dbReference>
<evidence type="ECO:0000256" key="7">
    <source>
        <dbReference type="ARBA" id="ARBA00022801"/>
    </source>
</evidence>
<comment type="cofactor">
    <cofactor evidence="11">
        <name>Ca(2+)</name>
        <dbReference type="ChEBI" id="CHEBI:29108"/>
    </cofactor>
    <text evidence="11">Binds 1 Ca(2+) ion per subunit.</text>
</comment>
<evidence type="ECO:0000256" key="1">
    <source>
        <dbReference type="ARBA" id="ARBA00001910"/>
    </source>
</evidence>
<evidence type="ECO:0000313" key="14">
    <source>
        <dbReference type="Proteomes" id="UP001050691"/>
    </source>
</evidence>
<feature type="binding site" evidence="11">
    <location>
        <position position="470"/>
    </location>
    <ligand>
        <name>Ca(2+)</name>
        <dbReference type="ChEBI" id="CHEBI:29108"/>
    </ligand>
</feature>
<dbReference type="EMBL" id="BPWL01000004">
    <property type="protein sequence ID" value="GJJ09797.1"/>
    <property type="molecule type" value="Genomic_DNA"/>
</dbReference>
<dbReference type="InterPro" id="IPR015366">
    <property type="entry name" value="S53_propep"/>
</dbReference>
<keyword evidence="9 11" id="KW-0106">Calcium</keyword>
<evidence type="ECO:0000313" key="13">
    <source>
        <dbReference type="EMBL" id="GJJ09797.1"/>
    </source>
</evidence>
<dbReference type="Proteomes" id="UP001050691">
    <property type="component" value="Unassembled WGS sequence"/>
</dbReference>
<feature type="binding site" evidence="11">
    <location>
        <position position="489"/>
    </location>
    <ligand>
        <name>Ca(2+)</name>
        <dbReference type="ChEBI" id="CHEBI:29108"/>
    </ligand>
</feature>
<evidence type="ECO:0000256" key="11">
    <source>
        <dbReference type="PROSITE-ProRule" id="PRU01032"/>
    </source>
</evidence>
<dbReference type="AlphaFoldDB" id="A0AAV5A5D5"/>
<dbReference type="CDD" id="cd04056">
    <property type="entry name" value="Peptidases_S53"/>
    <property type="match status" value="1"/>
</dbReference>
<keyword evidence="6 11" id="KW-0479">Metal-binding</keyword>
<evidence type="ECO:0000256" key="8">
    <source>
        <dbReference type="ARBA" id="ARBA00022825"/>
    </source>
</evidence>
<dbReference type="InterPro" id="IPR000209">
    <property type="entry name" value="Peptidase_S8/S53_dom"/>
</dbReference>
<dbReference type="GO" id="GO:0046872">
    <property type="term" value="F:metal ion binding"/>
    <property type="evidence" value="ECO:0007669"/>
    <property type="project" value="UniProtKB-UniRule"/>
</dbReference>
<dbReference type="Pfam" id="PF00082">
    <property type="entry name" value="Peptidase_S8"/>
    <property type="match status" value="1"/>
</dbReference>
<keyword evidence="8" id="KW-0720">Serine protease</keyword>
<dbReference type="GO" id="GO:0006508">
    <property type="term" value="P:proteolysis"/>
    <property type="evidence" value="ECO:0007669"/>
    <property type="project" value="UniProtKB-KW"/>
</dbReference>
<dbReference type="Gene3D" id="3.40.50.200">
    <property type="entry name" value="Peptidase S8/S53 domain"/>
    <property type="match status" value="1"/>
</dbReference>
<dbReference type="SUPFAM" id="SSF54897">
    <property type="entry name" value="Protease propeptides/inhibitors"/>
    <property type="match status" value="1"/>
</dbReference>
<keyword evidence="14" id="KW-1185">Reference proteome</keyword>
<dbReference type="PROSITE" id="PS51695">
    <property type="entry name" value="SEDOLISIN"/>
    <property type="match status" value="1"/>
</dbReference>
<dbReference type="SMART" id="SM00944">
    <property type="entry name" value="Pro-kuma_activ"/>
    <property type="match status" value="1"/>
</dbReference>
<comment type="caution">
    <text evidence="11">Lacks conserved residue(s) required for the propagation of feature annotation.</text>
</comment>
<dbReference type="InterPro" id="IPR050819">
    <property type="entry name" value="Tripeptidyl-peptidase_I"/>
</dbReference>
<evidence type="ECO:0000256" key="9">
    <source>
        <dbReference type="ARBA" id="ARBA00022837"/>
    </source>
</evidence>
<evidence type="ECO:0000256" key="6">
    <source>
        <dbReference type="ARBA" id="ARBA00022723"/>
    </source>
</evidence>
<comment type="caution">
    <text evidence="13">The sequence shown here is derived from an EMBL/GenBank/DDBJ whole genome shotgun (WGS) entry which is preliminary data.</text>
</comment>
<name>A0AAV5A5D5_9AGAM</name>
<keyword evidence="7" id="KW-0378">Hydrolase</keyword>
<proteinExistence type="predicted"/>
<dbReference type="SUPFAM" id="SSF52743">
    <property type="entry name" value="Subtilisin-like"/>
    <property type="match status" value="1"/>
</dbReference>
<dbReference type="InterPro" id="IPR030400">
    <property type="entry name" value="Sedolisin_dom"/>
</dbReference>
<accession>A0AAV5A5D5</accession>
<dbReference type="Pfam" id="PF09286">
    <property type="entry name" value="Pro-kuma_activ"/>
    <property type="match status" value="1"/>
</dbReference>
<comment type="catalytic activity">
    <reaction evidence="1">
        <text>Release of an N-terminal tripeptide from a polypeptide.</text>
        <dbReference type="EC" id="3.4.14.10"/>
    </reaction>
</comment>
<keyword evidence="10" id="KW-0865">Zymogen</keyword>
<dbReference type="GO" id="GO:0008240">
    <property type="term" value="F:tripeptidyl-peptidase activity"/>
    <property type="evidence" value="ECO:0007669"/>
    <property type="project" value="UniProtKB-EC"/>
</dbReference>
<reference evidence="13" key="1">
    <citation type="submission" date="2021-10" db="EMBL/GenBank/DDBJ databases">
        <title>De novo Genome Assembly of Clathrus columnatus (Basidiomycota, Fungi) Using Illumina and Nanopore Sequence Data.</title>
        <authorList>
            <person name="Ogiso-Tanaka E."/>
            <person name="Itagaki H."/>
            <person name="Hosoya T."/>
            <person name="Hosaka K."/>
        </authorList>
    </citation>
    <scope>NUCLEOTIDE SEQUENCE</scope>
    <source>
        <strain evidence="13">MO-923</strain>
    </source>
</reference>
<dbReference type="PANTHER" id="PTHR14218">
    <property type="entry name" value="PROTEASE S8 TRIPEPTIDYL PEPTIDASE I CLN2"/>
    <property type="match status" value="1"/>
</dbReference>
<gene>
    <name evidence="13" type="ORF">Clacol_004021</name>
</gene>
<evidence type="ECO:0000256" key="2">
    <source>
        <dbReference type="ARBA" id="ARBA00002451"/>
    </source>
</evidence>
<dbReference type="EC" id="3.4.14.10" evidence="4"/>
<organism evidence="13 14">
    <name type="scientific">Clathrus columnatus</name>
    <dbReference type="NCBI Taxonomy" id="1419009"/>
    <lineage>
        <taxon>Eukaryota</taxon>
        <taxon>Fungi</taxon>
        <taxon>Dikarya</taxon>
        <taxon>Basidiomycota</taxon>
        <taxon>Agaricomycotina</taxon>
        <taxon>Agaricomycetes</taxon>
        <taxon>Phallomycetidae</taxon>
        <taxon>Phallales</taxon>
        <taxon>Clathraceae</taxon>
        <taxon>Clathrus</taxon>
    </lineage>
</organism>
<dbReference type="GO" id="GO:0005576">
    <property type="term" value="C:extracellular region"/>
    <property type="evidence" value="ECO:0007669"/>
    <property type="project" value="UniProtKB-SubCell"/>
</dbReference>
<feature type="binding site" evidence="11">
    <location>
        <position position="471"/>
    </location>
    <ligand>
        <name>Ca(2+)</name>
        <dbReference type="ChEBI" id="CHEBI:29108"/>
    </ligand>
</feature>
<dbReference type="InterPro" id="IPR036852">
    <property type="entry name" value="Peptidase_S8/S53_dom_sf"/>
</dbReference>
<comment type="subcellular location">
    <subcellularLocation>
        <location evidence="3">Secreted</location>
        <location evidence="3">Extracellular space</location>
    </subcellularLocation>
</comment>
<evidence type="ECO:0000259" key="12">
    <source>
        <dbReference type="PROSITE" id="PS51695"/>
    </source>
</evidence>
<evidence type="ECO:0000256" key="4">
    <source>
        <dbReference type="ARBA" id="ARBA00012462"/>
    </source>
</evidence>
<feature type="domain" description="Peptidase S53" evidence="12">
    <location>
        <begin position="175"/>
        <end position="508"/>
    </location>
</feature>
<sequence>MNGPAPDSATLTLRMALKSNNLPGLETALYDVSTPGNRLYGQHLTKEEVEGFVAPSSETKSAVDEWLSANGIQATTISPAGDWLGFTIEVSKANELFKTEFSVFTNEATGDQTIRTLAYSLPADLQSHINLVHPTVAFPLKSISPPLVFTPIDKSIKTASAPTLDAAPAACNVTAVNPACIQALYGIPATAGSQTASQIGVTGFLDQFAQNADLSSFLEVFRPDLTPAPAFTVQSIDGGTDTQGPGNASIGANLEIQYTIGVAGGIPVTFISVGNNNEGGDLDGALTILNFFIDETTLPQVLSINYGFNEPDLPTALANQLCDAHMQLGARGISNLFASGNGGVSGFQSQTCTTFVPTFPSGCPFVTSVGATQGFAPEIAASSSTGENFGDTYDGLFNRTGRGFPDISAQGANIVIFNGGNAGLVDGTFASTPIIASTIALINAERLQAGKSVLGFLNPLIYSTPGLFTDITLGNNPGCDTLGFPATTGWDSVTGLGTPIFSALSALP</sequence>
<evidence type="ECO:0000256" key="5">
    <source>
        <dbReference type="ARBA" id="ARBA00022670"/>
    </source>
</evidence>
<keyword evidence="5" id="KW-0645">Protease</keyword>
<evidence type="ECO:0000256" key="3">
    <source>
        <dbReference type="ARBA" id="ARBA00004239"/>
    </source>
</evidence>
<evidence type="ECO:0000256" key="10">
    <source>
        <dbReference type="ARBA" id="ARBA00023145"/>
    </source>
</evidence>
<comment type="function">
    <text evidence="2">Secreted tripeptidyl-peptidase which degrades proteins at acidic pHs and is involved in virulence.</text>
</comment>
<feature type="binding site" evidence="11">
    <location>
        <position position="491"/>
    </location>
    <ligand>
        <name>Ca(2+)</name>
        <dbReference type="ChEBI" id="CHEBI:29108"/>
    </ligand>
</feature>